<comment type="caution">
    <text evidence="1">The sequence shown here is derived from an EMBL/GenBank/DDBJ whole genome shotgun (WGS) entry which is preliminary data.</text>
</comment>
<sequence length="860" mass="95207">MMSATETQQPFRFLDLPAELRYYVYDKIEFPTTQHVLDRKQALLNNRDWQVPPRGQVYDPEVTLITPRTGFAGEFLSTCHLINKEAREIVKHKVEQCRLQPIQYLVDYSTAPTLAGPSSSLGSSPGATDRDTGGGETSAVRTFLRTSAHVLSHTSPAPSETQNGVQHVQTIEMTFIHKSGAGYDRDIAETILWLSELGHYRHFRPRLVLVYKSPLIYSKTPGSLEVKGSGKLEEDLLRFVSKESVTSDQDGSRHGVFARPLKEQAFEKHSGIRVRVAWKYCGGDGGPWTAESRQIQVEKASSALIAGVDISISAAGARQESLWPRAVSTMKVWRVALGRYASHDFTSLTNARTSALAIAMPPTARLPTVEFRSALLPPIRVRLRTLHAFHRPSCAPDMLYRAAPAATCVGQRRPLHLWHTANSKTTLGMHKILNYDKFECPPLSASKHRVNLMRSFKDTRAIAKNMSLEQLYKKHPGPGKILCMMDQIPKALSKSCAKMRENDTPSIHNNFCFAPIHSDTPAAEPKSNKRGRIREVHLLLSNPPSYMAIALERAYRFIKADVVVEFSIRFSETMMGKNSKAVDLDLPNWVQEHFPHLRPDFILKSMPEGSAFEIKPMTNGQMIKFVIGIPKDQTDLTKKLSTLQESVKKKLPKDVMAQNYLTRLGRKGVPVNSKAAQAIETATRLGQARATKLEQARTAAQANVEADAQANVEAAALDRAEIKWDRQQAAAMLAGESSRTSYRSDSAKKATKHRWMQRGSQASRRNSMQCMKTCESGSPDGDPGTSIEPKQNASPGGTRNAFKSRTMPADGAIARAHTLTAPHGAGPSPSRGRFGSLGLDGVIVLGTNLCQSRHSVVRRI</sequence>
<reference evidence="1" key="1">
    <citation type="submission" date="2022-11" db="EMBL/GenBank/DDBJ databases">
        <title>Genome Sequence of Boeremia exigua.</title>
        <authorList>
            <person name="Buettner E."/>
        </authorList>
    </citation>
    <scope>NUCLEOTIDE SEQUENCE</scope>
    <source>
        <strain evidence="1">CU02</strain>
    </source>
</reference>
<evidence type="ECO:0000313" key="1">
    <source>
        <dbReference type="EMBL" id="KAJ8113842.1"/>
    </source>
</evidence>
<dbReference type="EMBL" id="JAPHNI010000228">
    <property type="protein sequence ID" value="KAJ8113842.1"/>
    <property type="molecule type" value="Genomic_DNA"/>
</dbReference>
<gene>
    <name evidence="1" type="ORF">OPT61_g4137</name>
</gene>
<name>A0ACC2IFD6_9PLEO</name>
<dbReference type="Proteomes" id="UP001153331">
    <property type="component" value="Unassembled WGS sequence"/>
</dbReference>
<keyword evidence="2" id="KW-1185">Reference proteome</keyword>
<proteinExistence type="predicted"/>
<protein>
    <submittedName>
        <fullName evidence="1">Uncharacterized protein</fullName>
    </submittedName>
</protein>
<accession>A0ACC2IFD6</accession>
<organism evidence="1 2">
    <name type="scientific">Boeremia exigua</name>
    <dbReference type="NCBI Taxonomy" id="749465"/>
    <lineage>
        <taxon>Eukaryota</taxon>
        <taxon>Fungi</taxon>
        <taxon>Dikarya</taxon>
        <taxon>Ascomycota</taxon>
        <taxon>Pezizomycotina</taxon>
        <taxon>Dothideomycetes</taxon>
        <taxon>Pleosporomycetidae</taxon>
        <taxon>Pleosporales</taxon>
        <taxon>Pleosporineae</taxon>
        <taxon>Didymellaceae</taxon>
        <taxon>Boeremia</taxon>
    </lineage>
</organism>
<evidence type="ECO:0000313" key="2">
    <source>
        <dbReference type="Proteomes" id="UP001153331"/>
    </source>
</evidence>